<sequence length="230" mass="23809">MTADARSAVPDAGSAVPVAADVGSAVPVADVRSGVPAARGLTAAWAGLRGGTVLDERTVDGLGVLTTSVLDLDADLATLHAWVTARGTGFWGLGHLTADELRETYAFVASLDHHHALLARVDGLPVALVQAYEPAHDPVGDVYDVAPGDLGMHVLVGARPPDRARGFSQRLMVALLRVVADRTGATRVVGEPDAGNAAMLRRAELLGAVLGPEVDLPTKRARLTFLDVPA</sequence>
<accession>A0A4P7SLM8</accession>
<dbReference type="Pfam" id="PF13523">
    <property type="entry name" value="Acetyltransf_8"/>
    <property type="match status" value="1"/>
</dbReference>
<dbReference type="Proteomes" id="UP000296469">
    <property type="component" value="Chromosome"/>
</dbReference>
<name>A0A4P7SLM8_9CELL</name>
<dbReference type="Gene3D" id="3.40.630.30">
    <property type="match status" value="1"/>
</dbReference>
<dbReference type="GO" id="GO:0016410">
    <property type="term" value="F:N-acyltransferase activity"/>
    <property type="evidence" value="ECO:0007669"/>
    <property type="project" value="TreeGrafter"/>
</dbReference>
<organism evidence="1 2">
    <name type="scientific">Cellulomonas shaoxiangyii</name>
    <dbReference type="NCBI Taxonomy" id="2566013"/>
    <lineage>
        <taxon>Bacteria</taxon>
        <taxon>Bacillati</taxon>
        <taxon>Actinomycetota</taxon>
        <taxon>Actinomycetes</taxon>
        <taxon>Micrococcales</taxon>
        <taxon>Cellulomonadaceae</taxon>
        <taxon>Cellulomonas</taxon>
    </lineage>
</organism>
<protein>
    <submittedName>
        <fullName evidence="1">N-acetyltransferase</fullName>
    </submittedName>
</protein>
<dbReference type="PANTHER" id="PTHR31438">
    <property type="entry name" value="LYSINE N-ACYLTRANSFERASE C17G9.06C-RELATED"/>
    <property type="match status" value="1"/>
</dbReference>
<dbReference type="InterPro" id="IPR016181">
    <property type="entry name" value="Acyl_CoA_acyltransferase"/>
</dbReference>
<keyword evidence="2" id="KW-1185">Reference proteome</keyword>
<dbReference type="KEGG" id="celz:E5225_16070"/>
<evidence type="ECO:0000313" key="1">
    <source>
        <dbReference type="EMBL" id="QCB94851.1"/>
    </source>
</evidence>
<dbReference type="PANTHER" id="PTHR31438:SF1">
    <property type="entry name" value="LYSINE N-ACYLTRANSFERASE C17G9.06C-RELATED"/>
    <property type="match status" value="1"/>
</dbReference>
<dbReference type="AlphaFoldDB" id="A0A4P7SLM8"/>
<reference evidence="1 2" key="1">
    <citation type="submission" date="2019-04" db="EMBL/GenBank/DDBJ databases">
        <title>Isolation and identification of Cellulomonas shaoxiangyii sp. Nov. isolated from feces of the Tibetan antelopes (Pantholops hodgsonii) in the Qinghai-Tibet plateau of China.</title>
        <authorList>
            <person name="Tian Z."/>
        </authorList>
    </citation>
    <scope>NUCLEOTIDE SEQUENCE [LARGE SCALE GENOMIC DNA]</scope>
    <source>
        <strain evidence="1 2">Z28</strain>
    </source>
</reference>
<dbReference type="EMBL" id="CP039291">
    <property type="protein sequence ID" value="QCB94851.1"/>
    <property type="molecule type" value="Genomic_DNA"/>
</dbReference>
<keyword evidence="1" id="KW-0808">Transferase</keyword>
<gene>
    <name evidence="1" type="ORF">E5225_16070</name>
</gene>
<dbReference type="OrthoDB" id="5177616at2"/>
<proteinExistence type="predicted"/>
<dbReference type="SUPFAM" id="SSF55729">
    <property type="entry name" value="Acyl-CoA N-acyltransferases (Nat)"/>
    <property type="match status" value="1"/>
</dbReference>
<evidence type="ECO:0000313" key="2">
    <source>
        <dbReference type="Proteomes" id="UP000296469"/>
    </source>
</evidence>